<reference evidence="1 2" key="1">
    <citation type="submission" date="2016-07" db="EMBL/GenBank/DDBJ databases">
        <title>Pervasive Adenine N6-methylation of Active Genes in Fungi.</title>
        <authorList>
            <consortium name="DOE Joint Genome Institute"/>
            <person name="Mondo S.J."/>
            <person name="Dannebaum R.O."/>
            <person name="Kuo R.C."/>
            <person name="Labutti K."/>
            <person name="Haridas S."/>
            <person name="Kuo A."/>
            <person name="Salamov A."/>
            <person name="Ahrendt S.R."/>
            <person name="Lipzen A."/>
            <person name="Sullivan W."/>
            <person name="Andreopoulos W.B."/>
            <person name="Clum A."/>
            <person name="Lindquist E."/>
            <person name="Daum C."/>
            <person name="Ramamoorthy G.K."/>
            <person name="Gryganskyi A."/>
            <person name="Culley D."/>
            <person name="Magnuson J.K."/>
            <person name="James T.Y."/>
            <person name="O'Malley M.A."/>
            <person name="Stajich J.E."/>
            <person name="Spatafora J.W."/>
            <person name="Visel A."/>
            <person name="Grigoriev I.V."/>
        </authorList>
    </citation>
    <scope>NUCLEOTIDE SEQUENCE [LARGE SCALE GENOMIC DNA]</scope>
    <source>
        <strain evidence="1 2">NRRL 2496</strain>
    </source>
</reference>
<organism evidence="1 2">
    <name type="scientific">Syncephalastrum racemosum</name>
    <name type="common">Filamentous fungus</name>
    <dbReference type="NCBI Taxonomy" id="13706"/>
    <lineage>
        <taxon>Eukaryota</taxon>
        <taxon>Fungi</taxon>
        <taxon>Fungi incertae sedis</taxon>
        <taxon>Mucoromycota</taxon>
        <taxon>Mucoromycotina</taxon>
        <taxon>Mucoromycetes</taxon>
        <taxon>Mucorales</taxon>
        <taxon>Syncephalastraceae</taxon>
        <taxon>Syncephalastrum</taxon>
    </lineage>
</organism>
<keyword evidence="2" id="KW-1185">Reference proteome</keyword>
<dbReference type="InParanoid" id="A0A1X2HC49"/>
<evidence type="ECO:0000313" key="2">
    <source>
        <dbReference type="Proteomes" id="UP000242180"/>
    </source>
</evidence>
<gene>
    <name evidence="1" type="ORF">BCR43DRAFT_491559</name>
</gene>
<dbReference type="EMBL" id="MCGN01000005">
    <property type="protein sequence ID" value="ORY96357.1"/>
    <property type="molecule type" value="Genomic_DNA"/>
</dbReference>
<proteinExistence type="predicted"/>
<name>A0A1X2HC49_SYNRA</name>
<dbReference type="Proteomes" id="UP000242180">
    <property type="component" value="Unassembled WGS sequence"/>
</dbReference>
<comment type="caution">
    <text evidence="1">The sequence shown here is derived from an EMBL/GenBank/DDBJ whole genome shotgun (WGS) entry which is preliminary data.</text>
</comment>
<protein>
    <submittedName>
        <fullName evidence="1">Uncharacterized protein</fullName>
    </submittedName>
</protein>
<sequence>MAFCSSYCHTLLDYTVLSLMGMSDDFITHSFLLPDKCGCLLSQDWITYQRPVGTRLNRSEL</sequence>
<accession>A0A1X2HC49</accession>
<evidence type="ECO:0000313" key="1">
    <source>
        <dbReference type="EMBL" id="ORY96357.1"/>
    </source>
</evidence>
<dbReference type="AlphaFoldDB" id="A0A1X2HC49"/>